<name>A0A6G0TBV8_APHGL</name>
<feature type="signal peptide" evidence="1">
    <location>
        <begin position="1"/>
        <end position="23"/>
    </location>
</feature>
<sequence>MSTYCSKMVDIDIFLLLLRTTETEMKCSAEVEKHHIEMNGRILKTGIAKFNVTASVTGEQLLIKILMELLKVPETKICYYFDKNYNSNKVNDAQRNDKNLYLNDFKYLLLFKNLNFYEVKKFNTKFFINFLQIVIEKTRNIIIGKMLCAFESDGKTEIFTQNQFLIKLIFLYGCNSKTNHCKYLKFSPNIYFNTKFLVMTYYTAEHYSLDHFFLYLA</sequence>
<protein>
    <submittedName>
        <fullName evidence="2">Uncharacterized protein</fullName>
    </submittedName>
</protein>
<evidence type="ECO:0000313" key="2">
    <source>
        <dbReference type="EMBL" id="KAE9529785.1"/>
    </source>
</evidence>
<proteinExistence type="predicted"/>
<feature type="chain" id="PRO_5026002792" evidence="1">
    <location>
        <begin position="24"/>
        <end position="217"/>
    </location>
</feature>
<evidence type="ECO:0000313" key="3">
    <source>
        <dbReference type="Proteomes" id="UP000475862"/>
    </source>
</evidence>
<organism evidence="2 3">
    <name type="scientific">Aphis glycines</name>
    <name type="common">Soybean aphid</name>
    <dbReference type="NCBI Taxonomy" id="307491"/>
    <lineage>
        <taxon>Eukaryota</taxon>
        <taxon>Metazoa</taxon>
        <taxon>Ecdysozoa</taxon>
        <taxon>Arthropoda</taxon>
        <taxon>Hexapoda</taxon>
        <taxon>Insecta</taxon>
        <taxon>Pterygota</taxon>
        <taxon>Neoptera</taxon>
        <taxon>Paraneoptera</taxon>
        <taxon>Hemiptera</taxon>
        <taxon>Sternorrhyncha</taxon>
        <taxon>Aphidomorpha</taxon>
        <taxon>Aphidoidea</taxon>
        <taxon>Aphididae</taxon>
        <taxon>Aphidini</taxon>
        <taxon>Aphis</taxon>
        <taxon>Aphis</taxon>
    </lineage>
</organism>
<dbReference type="AlphaFoldDB" id="A0A6G0TBV8"/>
<keyword evidence="1" id="KW-0732">Signal</keyword>
<dbReference type="EMBL" id="VYZN01000044">
    <property type="protein sequence ID" value="KAE9529785.1"/>
    <property type="molecule type" value="Genomic_DNA"/>
</dbReference>
<reference evidence="2 3" key="1">
    <citation type="submission" date="2019-08" db="EMBL/GenBank/DDBJ databases">
        <title>The genome of the soybean aphid Biotype 1, its phylome, world population structure and adaptation to the North American continent.</title>
        <authorList>
            <person name="Giordano R."/>
            <person name="Donthu R.K."/>
            <person name="Hernandez A.G."/>
            <person name="Wright C.L."/>
            <person name="Zimin A.V."/>
        </authorList>
    </citation>
    <scope>NUCLEOTIDE SEQUENCE [LARGE SCALE GENOMIC DNA]</scope>
    <source>
        <tissue evidence="2">Whole aphids</tissue>
    </source>
</reference>
<dbReference type="Proteomes" id="UP000475862">
    <property type="component" value="Unassembled WGS sequence"/>
</dbReference>
<gene>
    <name evidence="2" type="ORF">AGLY_011881</name>
</gene>
<accession>A0A6G0TBV8</accession>
<comment type="caution">
    <text evidence="2">The sequence shown here is derived from an EMBL/GenBank/DDBJ whole genome shotgun (WGS) entry which is preliminary data.</text>
</comment>
<evidence type="ECO:0000256" key="1">
    <source>
        <dbReference type="SAM" id="SignalP"/>
    </source>
</evidence>
<keyword evidence="3" id="KW-1185">Reference proteome</keyword>